<feature type="binding site" evidence="6">
    <location>
        <begin position="12"/>
        <end position="14"/>
    </location>
    <ligand>
        <name>NAD(+)</name>
        <dbReference type="ChEBI" id="CHEBI:57540"/>
    </ligand>
</feature>
<dbReference type="RefSeq" id="WP_269039805.1">
    <property type="nucleotide sequence ID" value="NZ_CP114040.1"/>
</dbReference>
<protein>
    <submittedName>
        <fullName evidence="8">DUF4433 domain-containing protein</fullName>
    </submittedName>
</protein>
<feature type="domain" description="DarT" evidence="7">
    <location>
        <begin position="8"/>
        <end position="215"/>
    </location>
</feature>
<evidence type="ECO:0000256" key="1">
    <source>
        <dbReference type="ARBA" id="ARBA00022649"/>
    </source>
</evidence>
<feature type="binding site" evidence="6">
    <location>
        <position position="21"/>
    </location>
    <ligand>
        <name>NAD(+)</name>
        <dbReference type="ChEBI" id="CHEBI:57540"/>
    </ligand>
</feature>
<keyword evidence="9" id="KW-1185">Reference proteome</keyword>
<comment type="catalytic activity">
    <reaction evidence="6">
        <text>a thymidine in DNA + NAD(+) = an N-(ADP-alpha-D-ribosyl)-thymidine in DNA + nicotinamide + H(+)</text>
        <dbReference type="Rhea" id="RHEA:71651"/>
        <dbReference type="Rhea" id="RHEA-COMP:13556"/>
        <dbReference type="Rhea" id="RHEA-COMP:18051"/>
        <dbReference type="ChEBI" id="CHEBI:15378"/>
        <dbReference type="ChEBI" id="CHEBI:17154"/>
        <dbReference type="ChEBI" id="CHEBI:57540"/>
        <dbReference type="ChEBI" id="CHEBI:137386"/>
        <dbReference type="ChEBI" id="CHEBI:191199"/>
    </reaction>
</comment>
<evidence type="ECO:0000259" key="7">
    <source>
        <dbReference type="PROSITE" id="PS52018"/>
    </source>
</evidence>
<comment type="similarity">
    <text evidence="6">Belongs to the DarT ADP-ribosyltransferase family.</text>
</comment>
<feature type="binding site" evidence="6">
    <location>
        <position position="53"/>
    </location>
    <ligand>
        <name>NAD(+)</name>
        <dbReference type="ChEBI" id="CHEBI:57540"/>
    </ligand>
</feature>
<keyword evidence="4 6" id="KW-0548">Nucleotidyltransferase</keyword>
<gene>
    <name evidence="8" type="ORF">O0S08_14905</name>
</gene>
<keyword evidence="2 6" id="KW-0328">Glycosyltransferase</keyword>
<keyword evidence="5 6" id="KW-0238">DNA-binding</keyword>
<evidence type="ECO:0000256" key="5">
    <source>
        <dbReference type="ARBA" id="ARBA00023125"/>
    </source>
</evidence>
<sequence>MAVLSARPKIYHITHVENLAGILDAGVLWSDAAMIQRGGPSATIGISKIKQRRLELTIPCHAPCTVGEFVPFYFCPRSVMLYVISKRYHPELAYRGGQEPIVHLEADVHEVVAWARRARRPWAFSRSNAGARYASFSADLSQLGELDWDAVHERNFQDPAVKEAKQAEFLVHDSFPWTLIERIGVHDKAIYHKCATLLASAGHKPRLELQPGWYY</sequence>
<proteinExistence type="inferred from homology"/>
<name>A0ABY7HEP3_9BACT</name>
<evidence type="ECO:0000313" key="8">
    <source>
        <dbReference type="EMBL" id="WAS97434.1"/>
    </source>
</evidence>
<keyword evidence="3 6" id="KW-0808">Transferase</keyword>
<evidence type="ECO:0000256" key="3">
    <source>
        <dbReference type="ARBA" id="ARBA00022679"/>
    </source>
</evidence>
<dbReference type="Pfam" id="PF14487">
    <property type="entry name" value="DarT"/>
    <property type="match status" value="1"/>
</dbReference>
<evidence type="ECO:0000313" key="9">
    <source>
        <dbReference type="Proteomes" id="UP001164459"/>
    </source>
</evidence>
<evidence type="ECO:0000256" key="4">
    <source>
        <dbReference type="ARBA" id="ARBA00022695"/>
    </source>
</evidence>
<dbReference type="PROSITE" id="PS52018">
    <property type="entry name" value="DART"/>
    <property type="match status" value="1"/>
</dbReference>
<accession>A0ABY7HEP3</accession>
<organism evidence="8 9">
    <name type="scientific">Nannocystis punicea</name>
    <dbReference type="NCBI Taxonomy" id="2995304"/>
    <lineage>
        <taxon>Bacteria</taxon>
        <taxon>Pseudomonadati</taxon>
        <taxon>Myxococcota</taxon>
        <taxon>Polyangia</taxon>
        <taxon>Nannocystales</taxon>
        <taxon>Nannocystaceae</taxon>
        <taxon>Nannocystis</taxon>
    </lineage>
</organism>
<feature type="active site" evidence="6">
    <location>
        <position position="168"/>
    </location>
</feature>
<evidence type="ECO:0000256" key="6">
    <source>
        <dbReference type="PROSITE-ProRule" id="PRU01362"/>
    </source>
</evidence>
<dbReference type="EMBL" id="CP114040">
    <property type="protein sequence ID" value="WAS97434.1"/>
    <property type="molecule type" value="Genomic_DNA"/>
</dbReference>
<reference evidence="8" key="1">
    <citation type="submission" date="2022-11" db="EMBL/GenBank/DDBJ databases">
        <title>Minimal conservation of predation-associated metabolite biosynthetic gene clusters underscores biosynthetic potential of Myxococcota including descriptions for ten novel species: Archangium lansinium sp. nov., Myxococcus landrumus sp. nov., Nannocystis bai.</title>
        <authorList>
            <person name="Ahearne A."/>
            <person name="Stevens C."/>
            <person name="Dowd S."/>
        </authorList>
    </citation>
    <scope>NUCLEOTIDE SEQUENCE</scope>
    <source>
        <strain evidence="8">Fl3</strain>
    </source>
</reference>
<evidence type="ECO:0000256" key="2">
    <source>
        <dbReference type="ARBA" id="ARBA00022676"/>
    </source>
</evidence>
<dbReference type="InterPro" id="IPR029494">
    <property type="entry name" value="DarT"/>
</dbReference>
<dbReference type="Proteomes" id="UP001164459">
    <property type="component" value="Chromosome"/>
</dbReference>
<keyword evidence="1 6" id="KW-1277">Toxin-antitoxin system</keyword>
<comment type="caution">
    <text evidence="6">Lacks conserved residue(s) required for the propagation of feature annotation.</text>
</comment>
<feature type="active site" description="Proton acceptor" evidence="6">
    <location>
        <position position="53"/>
    </location>
</feature>